<feature type="compositionally biased region" description="Basic and acidic residues" evidence="1">
    <location>
        <begin position="37"/>
        <end position="58"/>
    </location>
</feature>
<gene>
    <name evidence="2" type="ORF">BDP27DRAFT_1426260</name>
</gene>
<dbReference type="SUPFAM" id="SSF50447">
    <property type="entry name" value="Translation proteins"/>
    <property type="match status" value="1"/>
</dbReference>
<feature type="compositionally biased region" description="Basic and acidic residues" evidence="1">
    <location>
        <begin position="69"/>
        <end position="81"/>
    </location>
</feature>
<protein>
    <submittedName>
        <fullName evidence="2">Uncharacterized protein</fullName>
    </submittedName>
</protein>
<evidence type="ECO:0000256" key="1">
    <source>
        <dbReference type="SAM" id="MobiDB-lite"/>
    </source>
</evidence>
<dbReference type="Proteomes" id="UP000772434">
    <property type="component" value="Unassembled WGS sequence"/>
</dbReference>
<sequence length="260" mass="28798">MDDAMTKHGIYIHLFTASTSVPVCAYVSKMFTVRRSEVPEEKDKERAAKVKASKEKRSPTPMSDTLPAEPERKEGTVDKKTEYANKDDNILLGFARIYSGTLSVGKRVCVLLPKFNHSLESSTLSANNLESSLGTLDITEPSGADDAKSDADSGIAKLSVQPLKCALHPRSPILCPEPWWLIIGFGTKPRAIRFDNVTPHIIGFCLGTTDGKSKLTFEPINACEINVVENCGSPPTSFFEFSRTTFEHWLIRWQCSVTQR</sequence>
<accession>A0A9P5PEZ3</accession>
<comment type="caution">
    <text evidence="2">The sequence shown here is derived from an EMBL/GenBank/DDBJ whole genome shotgun (WGS) entry which is preliminary data.</text>
</comment>
<evidence type="ECO:0000313" key="3">
    <source>
        <dbReference type="Proteomes" id="UP000772434"/>
    </source>
</evidence>
<organism evidence="2 3">
    <name type="scientific">Rhodocollybia butyracea</name>
    <dbReference type="NCBI Taxonomy" id="206335"/>
    <lineage>
        <taxon>Eukaryota</taxon>
        <taxon>Fungi</taxon>
        <taxon>Dikarya</taxon>
        <taxon>Basidiomycota</taxon>
        <taxon>Agaricomycotina</taxon>
        <taxon>Agaricomycetes</taxon>
        <taxon>Agaricomycetidae</taxon>
        <taxon>Agaricales</taxon>
        <taxon>Marasmiineae</taxon>
        <taxon>Omphalotaceae</taxon>
        <taxon>Rhodocollybia</taxon>
    </lineage>
</organism>
<dbReference type="InterPro" id="IPR009000">
    <property type="entry name" value="Transl_B-barrel_sf"/>
</dbReference>
<proteinExistence type="predicted"/>
<dbReference type="EMBL" id="JADNRY010000132">
    <property type="protein sequence ID" value="KAF9064041.1"/>
    <property type="molecule type" value="Genomic_DNA"/>
</dbReference>
<keyword evidence="3" id="KW-1185">Reference proteome</keyword>
<reference evidence="2" key="1">
    <citation type="submission" date="2020-11" db="EMBL/GenBank/DDBJ databases">
        <authorList>
            <consortium name="DOE Joint Genome Institute"/>
            <person name="Ahrendt S."/>
            <person name="Riley R."/>
            <person name="Andreopoulos W."/>
            <person name="Labutti K."/>
            <person name="Pangilinan J."/>
            <person name="Ruiz-Duenas F.J."/>
            <person name="Barrasa J.M."/>
            <person name="Sanchez-Garcia M."/>
            <person name="Camarero S."/>
            <person name="Miyauchi S."/>
            <person name="Serrano A."/>
            <person name="Linde D."/>
            <person name="Babiker R."/>
            <person name="Drula E."/>
            <person name="Ayuso-Fernandez I."/>
            <person name="Pacheco R."/>
            <person name="Padilla G."/>
            <person name="Ferreira P."/>
            <person name="Barriuso J."/>
            <person name="Kellner H."/>
            <person name="Castanera R."/>
            <person name="Alfaro M."/>
            <person name="Ramirez L."/>
            <person name="Pisabarro A.G."/>
            <person name="Kuo A."/>
            <person name="Tritt A."/>
            <person name="Lipzen A."/>
            <person name="He G."/>
            <person name="Yan M."/>
            <person name="Ng V."/>
            <person name="Cullen D."/>
            <person name="Martin F."/>
            <person name="Rosso M.-N."/>
            <person name="Henrissat B."/>
            <person name="Hibbett D."/>
            <person name="Martinez A.T."/>
            <person name="Grigoriev I.V."/>
        </authorList>
    </citation>
    <scope>NUCLEOTIDE SEQUENCE</scope>
    <source>
        <strain evidence="2">AH 40177</strain>
    </source>
</reference>
<name>A0A9P5PEZ3_9AGAR</name>
<dbReference type="Gene3D" id="2.40.30.10">
    <property type="entry name" value="Translation factors"/>
    <property type="match status" value="1"/>
</dbReference>
<evidence type="ECO:0000313" key="2">
    <source>
        <dbReference type="EMBL" id="KAF9064041.1"/>
    </source>
</evidence>
<dbReference type="OrthoDB" id="5421069at2759"/>
<feature type="region of interest" description="Disordered" evidence="1">
    <location>
        <begin position="37"/>
        <end position="81"/>
    </location>
</feature>
<dbReference type="AlphaFoldDB" id="A0A9P5PEZ3"/>